<evidence type="ECO:0000313" key="2">
    <source>
        <dbReference type="Proteomes" id="UP000322873"/>
    </source>
</evidence>
<dbReference type="Proteomes" id="UP000322873">
    <property type="component" value="Unassembled WGS sequence"/>
</dbReference>
<organism evidence="1 2">
    <name type="scientific">Monilinia fructicola</name>
    <name type="common">Brown rot fungus</name>
    <name type="synonym">Ciboria fructicola</name>
    <dbReference type="NCBI Taxonomy" id="38448"/>
    <lineage>
        <taxon>Eukaryota</taxon>
        <taxon>Fungi</taxon>
        <taxon>Dikarya</taxon>
        <taxon>Ascomycota</taxon>
        <taxon>Pezizomycotina</taxon>
        <taxon>Leotiomycetes</taxon>
        <taxon>Helotiales</taxon>
        <taxon>Sclerotiniaceae</taxon>
        <taxon>Monilinia</taxon>
    </lineage>
</organism>
<accession>A0A5M9JQI4</accession>
<protein>
    <submittedName>
        <fullName evidence="1">Uncharacterized protein</fullName>
    </submittedName>
</protein>
<dbReference type="AlphaFoldDB" id="A0A5M9JQI4"/>
<keyword evidence="2" id="KW-1185">Reference proteome</keyword>
<comment type="caution">
    <text evidence="1">The sequence shown here is derived from an EMBL/GenBank/DDBJ whole genome shotgun (WGS) entry which is preliminary data.</text>
</comment>
<gene>
    <name evidence="1" type="ORF">EYC84_002388</name>
</gene>
<dbReference type="EMBL" id="VICG01000007">
    <property type="protein sequence ID" value="KAA8570052.1"/>
    <property type="molecule type" value="Genomic_DNA"/>
</dbReference>
<reference evidence="1 2" key="1">
    <citation type="submission" date="2019-06" db="EMBL/GenBank/DDBJ databases">
        <title>Genome Sequence of the Brown Rot Fungal Pathogen Monilinia fructicola.</title>
        <authorList>
            <person name="De Miccolis Angelini R.M."/>
            <person name="Landi L."/>
            <person name="Abate D."/>
            <person name="Pollastro S."/>
            <person name="Romanazzi G."/>
            <person name="Faretra F."/>
        </authorList>
    </citation>
    <scope>NUCLEOTIDE SEQUENCE [LARGE SCALE GENOMIC DNA]</scope>
    <source>
        <strain evidence="1 2">Mfrc123</strain>
    </source>
</reference>
<evidence type="ECO:0000313" key="1">
    <source>
        <dbReference type="EMBL" id="KAA8570052.1"/>
    </source>
</evidence>
<proteinExistence type="predicted"/>
<name>A0A5M9JQI4_MONFR</name>
<sequence length="122" mass="13889">MTPIAHPPMHLVHHKPPLRIPQGQRKSRVCVCAFLSPLRDVPKQITPVINVFISVSYRRDKKGMLLIADKRVSAVEKNKNQMCAYNIYGQSPISAIYVNLLDAQRCDLICIHPFVEYPLLRG</sequence>